<keyword evidence="15" id="KW-1185">Reference proteome</keyword>
<evidence type="ECO:0000256" key="11">
    <source>
        <dbReference type="SAM" id="Coils"/>
    </source>
</evidence>
<feature type="coiled-coil region" evidence="11">
    <location>
        <begin position="605"/>
        <end position="632"/>
    </location>
</feature>
<dbReference type="SUPFAM" id="SSF57850">
    <property type="entry name" value="RING/U-box"/>
    <property type="match status" value="1"/>
</dbReference>
<feature type="compositionally biased region" description="Pro residues" evidence="12">
    <location>
        <begin position="84"/>
        <end position="93"/>
    </location>
</feature>
<dbReference type="KEGG" id="ccac:CcaHIS019_0509610"/>
<dbReference type="AlphaFoldDB" id="A0AA48QXG4"/>
<dbReference type="InterPro" id="IPR019474">
    <property type="entry name" value="Ub_conjug_fac_E4_core"/>
</dbReference>
<gene>
    <name evidence="14" type="primary">UFD2</name>
    <name evidence="14" type="ORF">CcaverHIS019_0509610</name>
</gene>
<dbReference type="EMBL" id="AP028216">
    <property type="protein sequence ID" value="BEI93333.1"/>
    <property type="molecule type" value="Genomic_DNA"/>
</dbReference>
<organism evidence="14 15">
    <name type="scientific">Cutaneotrichosporon cavernicola</name>
    <dbReference type="NCBI Taxonomy" id="279322"/>
    <lineage>
        <taxon>Eukaryota</taxon>
        <taxon>Fungi</taxon>
        <taxon>Dikarya</taxon>
        <taxon>Basidiomycota</taxon>
        <taxon>Agaricomycotina</taxon>
        <taxon>Tremellomycetes</taxon>
        <taxon>Trichosporonales</taxon>
        <taxon>Trichosporonaceae</taxon>
        <taxon>Cutaneotrichosporon</taxon>
    </lineage>
</organism>
<evidence type="ECO:0000313" key="14">
    <source>
        <dbReference type="EMBL" id="BEI93333.1"/>
    </source>
</evidence>
<dbReference type="GO" id="GO:0000151">
    <property type="term" value="C:ubiquitin ligase complex"/>
    <property type="evidence" value="ECO:0007669"/>
    <property type="project" value="InterPro"/>
</dbReference>
<dbReference type="Pfam" id="PF10408">
    <property type="entry name" value="Ufd2P_core"/>
    <property type="match status" value="1"/>
</dbReference>
<evidence type="ECO:0000256" key="12">
    <source>
        <dbReference type="SAM" id="MobiDB-lite"/>
    </source>
</evidence>
<evidence type="ECO:0000256" key="4">
    <source>
        <dbReference type="ARBA" id="ARBA00004906"/>
    </source>
</evidence>
<keyword evidence="10" id="KW-0539">Nucleus</keyword>
<feature type="compositionally biased region" description="Low complexity" evidence="12">
    <location>
        <begin position="44"/>
        <end position="76"/>
    </location>
</feature>
<comment type="similarity">
    <text evidence="5">Belongs to the ubiquitin conjugation factor E4 family.</text>
</comment>
<dbReference type="GO" id="GO:0034450">
    <property type="term" value="F:ubiquitin-ubiquitin ligase activity"/>
    <property type="evidence" value="ECO:0007669"/>
    <property type="project" value="InterPro"/>
</dbReference>
<dbReference type="InterPro" id="IPR045132">
    <property type="entry name" value="UBE4"/>
</dbReference>
<dbReference type="GO" id="GO:0036503">
    <property type="term" value="P:ERAD pathway"/>
    <property type="evidence" value="ECO:0007669"/>
    <property type="project" value="InterPro"/>
</dbReference>
<evidence type="ECO:0000313" key="15">
    <source>
        <dbReference type="Proteomes" id="UP001233271"/>
    </source>
</evidence>
<dbReference type="Pfam" id="PF04564">
    <property type="entry name" value="U-box"/>
    <property type="match status" value="1"/>
</dbReference>
<evidence type="ECO:0000256" key="3">
    <source>
        <dbReference type="ARBA" id="ARBA00004496"/>
    </source>
</evidence>
<feature type="compositionally biased region" description="Low complexity" evidence="12">
    <location>
        <begin position="100"/>
        <end position="112"/>
    </location>
</feature>
<dbReference type="GeneID" id="85497203"/>
<dbReference type="PANTHER" id="PTHR13931">
    <property type="entry name" value="UBIQUITINATION FACTOR E4"/>
    <property type="match status" value="1"/>
</dbReference>
<keyword evidence="9" id="KW-0833">Ubl conjugation pathway</keyword>
<feature type="domain" description="U-box" evidence="13">
    <location>
        <begin position="1080"/>
        <end position="1141"/>
    </location>
</feature>
<evidence type="ECO:0000256" key="5">
    <source>
        <dbReference type="ARBA" id="ARBA00007434"/>
    </source>
</evidence>
<dbReference type="GO" id="GO:0005737">
    <property type="term" value="C:cytoplasm"/>
    <property type="evidence" value="ECO:0007669"/>
    <property type="project" value="UniProtKB-SubCell"/>
</dbReference>
<dbReference type="FunFam" id="3.30.40.10:FF:000055">
    <property type="entry name" value="Ubiquitin conjugation factor e4 a"/>
    <property type="match status" value="1"/>
</dbReference>
<dbReference type="EC" id="2.3.2.27" evidence="6"/>
<name>A0AA48QXG4_9TREE</name>
<dbReference type="GO" id="GO:0006511">
    <property type="term" value="P:ubiquitin-dependent protein catabolic process"/>
    <property type="evidence" value="ECO:0007669"/>
    <property type="project" value="InterPro"/>
</dbReference>
<dbReference type="Gene3D" id="3.30.40.10">
    <property type="entry name" value="Zinc/RING finger domain, C3HC4 (zinc finger)"/>
    <property type="match status" value="1"/>
</dbReference>
<protein>
    <recommendedName>
        <fullName evidence="6">RING-type E3 ubiquitin transferase</fullName>
        <ecNumber evidence="6">2.3.2.27</ecNumber>
    </recommendedName>
</protein>
<dbReference type="PANTHER" id="PTHR13931:SF2">
    <property type="entry name" value="UBIQUITIN CONJUGATION FACTOR E4 B"/>
    <property type="match status" value="1"/>
</dbReference>
<evidence type="ECO:0000256" key="6">
    <source>
        <dbReference type="ARBA" id="ARBA00012483"/>
    </source>
</evidence>
<keyword evidence="7" id="KW-0963">Cytoplasm</keyword>
<feature type="compositionally biased region" description="Low complexity" evidence="12">
    <location>
        <begin position="25"/>
        <end position="37"/>
    </location>
</feature>
<sequence>MSGNDQELSEAEKMRLKRLARLGGPSTSTPSPSTATPPADPQTLSAASSSGSRLLLVGNSSQGASPRGASPAPAARPAEKPKPPPKAASPAPAPRVINKSSPATSRTATPSTHQTVPSPAVHATPLTPYLQWESTKVAAVFSVTLKKSIAERSDWTLCWLKSLAEEIAEESPGDHTKLNVSLDIRDRLLIARLSLDPNAMATSDDPDQLMVLAGMPQNETVFEYLTGCWKRLYAANREMSRLGYSAAEKIQWTKAFDELKRLIISYAGMTLEDPSMFPQPAAREDLGPAEFLPLLLGVNGGANSNAGDPYTSSTAEPAVVHQGALKPSDLLPFLNDLIAGFPDGSFADVITPTLSLFFQKWFQITPPADLLGDDWRKYLSAVNLLVQVKGIAALLPSLPVWLAPNVAGNTIEWKSLLGPLTRLSVFPREFPEIWKTYFSNPTDRKVADIDANKANLRHTLGGLQSSLFSIYNSIVRASPEAREGVLEYFTVVCKVNQKRAGMRVDYRTVSTDGFMINIHAVLLKLFEPVMDVQFSKIDKVDTDYYLHSDRLDISDETKIRATKEEADQYFDGAMNVDTKPNFISDLFYLLNSIFHLGLCKTIDTRSKAEKNIQQMEDELKKLEAGRAEWGNNPAARAQGEAGITKLKVTEGDEKCAYTQADIATLHASVHAYDTQLLDPAFTRLNLTFCGFVMTWMLRLVDPKHQHPQVSISLPLPAEAPIQFKMLPEFLLENIVEYYLFLSRYNPDALDKADKDILITFALTFVSPTYVNNPFLKAKLINALANGLYPVGYWRKGPLFDQLSVLPLSTEQLMPTLIRFFIDVEMTGGHTQFWDKFNFRRDISRIIKSMWSNPLHREAFVKSARDDEDQFIRFVNMLMSDTTFHLEESLTHLAKIHSLRARKEDTESWNALPENERKDLESELAQAESIAPFHTSMGRDHAELMRDFTATTREPFLVGEIVDRLAASLDENLTNLVGPKMQELKLVDPERFSFKPKQLLAAIAQIYLNLGDSRAFVTAVANDGRSYTKELFERFARVLKNRAIMTDGEVAGVVAFTQRVEDAKATIEAEEEREIPDEFLVMKDPVILPVSRVTVDRSTIRASLLSKELDPFNNVPMKYEDVVPNTELKAQIDAWLAETRVVPPKDVMDVDEL</sequence>
<dbReference type="RefSeq" id="XP_060458598.1">
    <property type="nucleotide sequence ID" value="XM_060602179.1"/>
</dbReference>
<dbReference type="GO" id="GO:0000209">
    <property type="term" value="P:protein polyubiquitination"/>
    <property type="evidence" value="ECO:0007669"/>
    <property type="project" value="TreeGrafter"/>
</dbReference>
<keyword evidence="8" id="KW-0808">Transferase</keyword>
<evidence type="ECO:0000256" key="2">
    <source>
        <dbReference type="ARBA" id="ARBA00004123"/>
    </source>
</evidence>
<comment type="pathway">
    <text evidence="4">Protein modification; protein ubiquitination.</text>
</comment>
<evidence type="ECO:0000256" key="10">
    <source>
        <dbReference type="ARBA" id="ARBA00023242"/>
    </source>
</evidence>
<proteinExistence type="inferred from homology"/>
<dbReference type="GO" id="GO:0005634">
    <property type="term" value="C:nucleus"/>
    <property type="evidence" value="ECO:0007669"/>
    <property type="project" value="UniProtKB-SubCell"/>
</dbReference>
<feature type="region of interest" description="Disordered" evidence="12">
    <location>
        <begin position="1"/>
        <end position="121"/>
    </location>
</feature>
<dbReference type="InterPro" id="IPR013083">
    <property type="entry name" value="Znf_RING/FYVE/PHD"/>
</dbReference>
<evidence type="ECO:0000256" key="7">
    <source>
        <dbReference type="ARBA" id="ARBA00022490"/>
    </source>
</evidence>
<evidence type="ECO:0000256" key="9">
    <source>
        <dbReference type="ARBA" id="ARBA00022786"/>
    </source>
</evidence>
<reference evidence="14" key="1">
    <citation type="journal article" date="2023" name="BMC Genomics">
        <title>Chromosome-level genome assemblies of Cutaneotrichosporon spp. (Trichosporonales, Basidiomycota) reveal imbalanced evolution between nucleotide sequences and chromosome synteny.</title>
        <authorList>
            <person name="Kobayashi Y."/>
            <person name="Kayamori A."/>
            <person name="Aoki K."/>
            <person name="Shiwa Y."/>
            <person name="Matsutani M."/>
            <person name="Fujita N."/>
            <person name="Sugita T."/>
            <person name="Iwasaki W."/>
            <person name="Tanaka N."/>
            <person name="Takashima M."/>
        </authorList>
    </citation>
    <scope>NUCLEOTIDE SEQUENCE</scope>
    <source>
        <strain evidence="14">HIS019</strain>
    </source>
</reference>
<dbReference type="Proteomes" id="UP001233271">
    <property type="component" value="Chromosome 5"/>
</dbReference>
<comment type="catalytic activity">
    <reaction evidence="1">
        <text>S-ubiquitinyl-[E2 ubiquitin-conjugating enzyme]-L-cysteine + [acceptor protein]-L-lysine = [E2 ubiquitin-conjugating enzyme]-L-cysteine + N(6)-ubiquitinyl-[acceptor protein]-L-lysine.</text>
        <dbReference type="EC" id="2.3.2.27"/>
    </reaction>
</comment>
<comment type="subcellular location">
    <subcellularLocation>
        <location evidence="3">Cytoplasm</location>
    </subcellularLocation>
    <subcellularLocation>
        <location evidence="2">Nucleus</location>
    </subcellularLocation>
</comment>
<keyword evidence="11" id="KW-0175">Coiled coil</keyword>
<dbReference type="InterPro" id="IPR003613">
    <property type="entry name" value="Ubox_domain"/>
</dbReference>
<dbReference type="SMART" id="SM00504">
    <property type="entry name" value="Ubox"/>
    <property type="match status" value="1"/>
</dbReference>
<accession>A0AA48QXG4</accession>
<evidence type="ECO:0000256" key="1">
    <source>
        <dbReference type="ARBA" id="ARBA00000900"/>
    </source>
</evidence>
<evidence type="ECO:0000259" key="13">
    <source>
        <dbReference type="PROSITE" id="PS51698"/>
    </source>
</evidence>
<evidence type="ECO:0000256" key="8">
    <source>
        <dbReference type="ARBA" id="ARBA00022679"/>
    </source>
</evidence>
<dbReference type="PROSITE" id="PS51698">
    <property type="entry name" value="U_BOX"/>
    <property type="match status" value="1"/>
</dbReference>